<proteinExistence type="predicted"/>
<dbReference type="EMBL" id="PDOE01000002">
    <property type="protein sequence ID" value="RKL67934.1"/>
    <property type="molecule type" value="Genomic_DNA"/>
</dbReference>
<evidence type="ECO:0000313" key="2">
    <source>
        <dbReference type="EMBL" id="RKL67934.1"/>
    </source>
</evidence>
<dbReference type="AlphaFoldDB" id="A0A3A9K4G3"/>
<protein>
    <submittedName>
        <fullName evidence="2">Uncharacterized protein</fullName>
    </submittedName>
</protein>
<dbReference type="OrthoDB" id="2967686at2"/>
<evidence type="ECO:0000256" key="1">
    <source>
        <dbReference type="SAM" id="Phobius"/>
    </source>
</evidence>
<keyword evidence="3" id="KW-1185">Reference proteome</keyword>
<dbReference type="RefSeq" id="WP_110938273.1">
    <property type="nucleotide sequence ID" value="NZ_KZ614147.1"/>
</dbReference>
<reference evidence="2 3" key="1">
    <citation type="submission" date="2017-10" db="EMBL/GenBank/DDBJ databases">
        <title>Bacillus sp. nov., a halophilic bacterium isolated from a Keqin Lake.</title>
        <authorList>
            <person name="Wang H."/>
        </authorList>
    </citation>
    <scope>NUCLEOTIDE SEQUENCE [LARGE SCALE GENOMIC DNA]</scope>
    <source>
        <strain evidence="2 3">KCTC 13187</strain>
    </source>
</reference>
<gene>
    <name evidence="2" type="ORF">CR203_05355</name>
</gene>
<sequence length="172" mass="19708">MVKHTRPFAGKYTRYIMAWLFLGLLGPLVLWPGDMLLTTISIVLALLFTVGYDLIVREIVKSKAKSIAKENAELVLDALRYGRDQKGFLVVTKTFLIFVPLLSNIKTVIDTNKIVRHEFDGQILELTVKFPNKHRMFQFYVSSPVKVEALLLKKSGKSLPYKYDKMKKNNSL</sequence>
<comment type="caution">
    <text evidence="2">The sequence shown here is derived from an EMBL/GenBank/DDBJ whole genome shotgun (WGS) entry which is preliminary data.</text>
</comment>
<keyword evidence="1" id="KW-0472">Membrane</keyword>
<organism evidence="2 3">
    <name type="scientific">Salipaludibacillus neizhouensis</name>
    <dbReference type="NCBI Taxonomy" id="885475"/>
    <lineage>
        <taxon>Bacteria</taxon>
        <taxon>Bacillati</taxon>
        <taxon>Bacillota</taxon>
        <taxon>Bacilli</taxon>
        <taxon>Bacillales</taxon>
        <taxon>Bacillaceae</taxon>
    </lineage>
</organism>
<evidence type="ECO:0000313" key="3">
    <source>
        <dbReference type="Proteomes" id="UP000281498"/>
    </source>
</evidence>
<feature type="transmembrane region" description="Helical" evidence="1">
    <location>
        <begin position="12"/>
        <end position="30"/>
    </location>
</feature>
<name>A0A3A9K4G3_9BACI</name>
<accession>A0A3A9K4G3</accession>
<keyword evidence="1" id="KW-1133">Transmembrane helix</keyword>
<dbReference type="Proteomes" id="UP000281498">
    <property type="component" value="Unassembled WGS sequence"/>
</dbReference>
<feature type="transmembrane region" description="Helical" evidence="1">
    <location>
        <begin position="36"/>
        <end position="55"/>
    </location>
</feature>
<keyword evidence="1" id="KW-0812">Transmembrane</keyword>